<feature type="compositionally biased region" description="Low complexity" evidence="1">
    <location>
        <begin position="67"/>
        <end position="77"/>
    </location>
</feature>
<dbReference type="GO" id="GO:0016757">
    <property type="term" value="F:glycosyltransferase activity"/>
    <property type="evidence" value="ECO:0007669"/>
    <property type="project" value="InterPro"/>
</dbReference>
<dbReference type="PANTHER" id="PTHR46656">
    <property type="entry name" value="PUTATIVE-RELATED"/>
    <property type="match status" value="1"/>
</dbReference>
<feature type="domain" description="Glycosyl transferase family 1" evidence="2">
    <location>
        <begin position="250"/>
        <end position="359"/>
    </location>
</feature>
<sequence>MHRRRHRNGSKTLKTTAKRKGKRKPVRQTSLHVKRKRKGKKKSLRPLTRKHKLKRRRPQKSRKRRSAAASSSRTAQPAAGVNLVGYTRAEMGLGEGARFLARAMDTVGIPFGVNNFELGNSARMEDWSWAHREQADNPYRVNLIHINGDQMRLVREHYGEEFFRNRYNIGYWAWELTELPEEWNDGFTWLHEIWTPSPFVRDTIAKSTALPVHYVPYGLQFDSTCDRTEVRSRLALPWHSFLFLVMYDVNSTALRKNPQGAIEAFKQAFAPADPNVGLVVKINNAQSNSAEVDQLRAALAEYPNIFLIEQTLSRSDVYALIDSCDVFVSLHRSEGFGSVMAESMYLGKPVIGTLWSGNTSFMNPENCCAVGYTLQEIGEGAGPYKAHQIWAEPDLVQAAGYMQRLAADEPWRRQVASAGQQTIRSLLTPEASGQAIRQRLTELGLL</sequence>
<dbReference type="KEGG" id="pms:KNP414_03313"/>
<reference evidence="4" key="1">
    <citation type="submission" date="2011-06" db="EMBL/GenBank/DDBJ databases">
        <title>Complete genome sequence of Paenibacillus mucilaginosus KNP414.</title>
        <authorList>
            <person name="Wang J."/>
            <person name="Hu S."/>
            <person name="Hu X."/>
            <person name="Zhang B."/>
            <person name="Dong D."/>
            <person name="Zhang S."/>
            <person name="Zhao K."/>
            <person name="Wu D."/>
        </authorList>
    </citation>
    <scope>NUCLEOTIDE SEQUENCE [LARGE SCALE GENOMIC DNA]</scope>
    <source>
        <strain evidence="4">KNP414</strain>
    </source>
</reference>
<dbReference type="Gene3D" id="3.40.50.2000">
    <property type="entry name" value="Glycogen Phosphorylase B"/>
    <property type="match status" value="1"/>
</dbReference>
<accession>F8FFF3</accession>
<dbReference type="AlphaFoldDB" id="F8FFF3"/>
<evidence type="ECO:0000313" key="3">
    <source>
        <dbReference type="EMBL" id="AEI41871.1"/>
    </source>
</evidence>
<keyword evidence="3" id="KW-0808">Transferase</keyword>
<evidence type="ECO:0000256" key="1">
    <source>
        <dbReference type="SAM" id="MobiDB-lite"/>
    </source>
</evidence>
<name>F8FFF3_PAEMK</name>
<dbReference type="Proteomes" id="UP000006620">
    <property type="component" value="Chromosome"/>
</dbReference>
<dbReference type="EMBL" id="CP002869">
    <property type="protein sequence ID" value="AEI41871.1"/>
    <property type="molecule type" value="Genomic_DNA"/>
</dbReference>
<feature type="compositionally biased region" description="Basic residues" evidence="1">
    <location>
        <begin position="16"/>
        <end position="66"/>
    </location>
</feature>
<protein>
    <submittedName>
        <fullName evidence="3">Glycosyl transferase group 1</fullName>
    </submittedName>
</protein>
<dbReference type="HOGENOM" id="CLU_036861_1_0_9"/>
<dbReference type="PANTHER" id="PTHR46656:SF3">
    <property type="entry name" value="PUTATIVE-RELATED"/>
    <property type="match status" value="1"/>
</dbReference>
<dbReference type="SUPFAM" id="SSF53756">
    <property type="entry name" value="UDP-Glycosyltransferase/glycogen phosphorylase"/>
    <property type="match status" value="1"/>
</dbReference>
<reference evidence="3 4" key="2">
    <citation type="journal article" date="2013" name="Genome Announc.">
        <title>Genome Sequence of Growth-Improving Paenibacillus mucilaginosus Strain KNP414.</title>
        <authorList>
            <person name="Lu J.J."/>
            <person name="Wang J.F."/>
            <person name="Hu X.F."/>
        </authorList>
    </citation>
    <scope>NUCLEOTIDE SEQUENCE [LARGE SCALE GENOMIC DNA]</scope>
    <source>
        <strain evidence="3 4">KNP414</strain>
    </source>
</reference>
<dbReference type="PATRIC" id="fig|1036673.3.peg.3049"/>
<dbReference type="InterPro" id="IPR001296">
    <property type="entry name" value="Glyco_trans_1"/>
</dbReference>
<organism evidence="3 4">
    <name type="scientific">Paenibacillus mucilaginosus (strain KNP414)</name>
    <dbReference type="NCBI Taxonomy" id="1036673"/>
    <lineage>
        <taxon>Bacteria</taxon>
        <taxon>Bacillati</taxon>
        <taxon>Bacillota</taxon>
        <taxon>Bacilli</taxon>
        <taxon>Bacillales</taxon>
        <taxon>Paenibacillaceae</taxon>
        <taxon>Paenibacillus</taxon>
    </lineage>
</organism>
<gene>
    <name evidence="3" type="ordered locus">KNP414_03313</name>
</gene>
<dbReference type="Pfam" id="PF00534">
    <property type="entry name" value="Glycos_transf_1"/>
    <property type="match status" value="1"/>
</dbReference>
<feature type="region of interest" description="Disordered" evidence="1">
    <location>
        <begin position="1"/>
        <end position="77"/>
    </location>
</feature>
<evidence type="ECO:0000313" key="4">
    <source>
        <dbReference type="Proteomes" id="UP000006620"/>
    </source>
</evidence>
<evidence type="ECO:0000259" key="2">
    <source>
        <dbReference type="Pfam" id="PF00534"/>
    </source>
</evidence>
<proteinExistence type="predicted"/>